<organism evidence="3 4">
    <name type="scientific">Clostridium botulinum C/D str. DC5</name>
    <dbReference type="NCBI Taxonomy" id="1443128"/>
    <lineage>
        <taxon>Bacteria</taxon>
        <taxon>Bacillati</taxon>
        <taxon>Bacillota</taxon>
        <taxon>Clostridia</taxon>
        <taxon>Eubacteriales</taxon>
        <taxon>Clostridiaceae</taxon>
        <taxon>Clostridium</taxon>
    </lineage>
</organism>
<comment type="caution">
    <text evidence="3">The sequence shown here is derived from an EMBL/GenBank/DDBJ whole genome shotgun (WGS) entry which is preliminary data.</text>
</comment>
<dbReference type="GO" id="GO:0004175">
    <property type="term" value="F:endopeptidase activity"/>
    <property type="evidence" value="ECO:0007669"/>
    <property type="project" value="UniProtKB-ARBA"/>
</dbReference>
<proteinExistence type="predicted"/>
<feature type="transmembrane region" description="Helical" evidence="1">
    <location>
        <begin position="116"/>
        <end position="135"/>
    </location>
</feature>
<dbReference type="InterPro" id="IPR052710">
    <property type="entry name" value="CAAX_protease"/>
</dbReference>
<dbReference type="PANTHER" id="PTHR36435:SF1">
    <property type="entry name" value="CAAX AMINO TERMINAL PROTEASE FAMILY PROTEIN"/>
    <property type="match status" value="1"/>
</dbReference>
<protein>
    <recommendedName>
        <fullName evidence="2">CAAX prenyl protease 2/Lysostaphin resistance protein A-like domain-containing protein</fullName>
    </recommendedName>
</protein>
<dbReference type="GO" id="GO:0080120">
    <property type="term" value="P:CAAX-box protein maturation"/>
    <property type="evidence" value="ECO:0007669"/>
    <property type="project" value="UniProtKB-ARBA"/>
</dbReference>
<keyword evidence="1" id="KW-1133">Transmembrane helix</keyword>
<accession>A0A0A0HX89</accession>
<dbReference type="PANTHER" id="PTHR36435">
    <property type="entry name" value="SLR1288 PROTEIN"/>
    <property type="match status" value="1"/>
</dbReference>
<feature type="transmembrane region" description="Helical" evidence="1">
    <location>
        <begin position="171"/>
        <end position="188"/>
    </location>
</feature>
<feature type="transmembrane region" description="Helical" evidence="1">
    <location>
        <begin position="147"/>
        <end position="165"/>
    </location>
</feature>
<feature type="domain" description="CAAX prenyl protease 2/Lysostaphin resistance protein A-like" evidence="2">
    <location>
        <begin position="117"/>
        <end position="203"/>
    </location>
</feature>
<feature type="transmembrane region" description="Helical" evidence="1">
    <location>
        <begin position="80"/>
        <end position="96"/>
    </location>
</feature>
<evidence type="ECO:0000313" key="4">
    <source>
        <dbReference type="Proteomes" id="UP000030014"/>
    </source>
</evidence>
<feature type="transmembrane region" description="Helical" evidence="1">
    <location>
        <begin position="20"/>
        <end position="37"/>
    </location>
</feature>
<reference evidence="3 4" key="1">
    <citation type="submission" date="2014-01" db="EMBL/GenBank/DDBJ databases">
        <title>Plasmidome dynamics in the species complex Clostridium novyi sensu lato converts strains of independent lineages into distinctly different pathogens.</title>
        <authorList>
            <person name="Skarin H."/>
            <person name="Segerman B."/>
        </authorList>
    </citation>
    <scope>NUCLEOTIDE SEQUENCE [LARGE SCALE GENOMIC DNA]</scope>
    <source>
        <strain evidence="3 4">DC5</strain>
    </source>
</reference>
<dbReference type="Pfam" id="PF02517">
    <property type="entry name" value="Rce1-like"/>
    <property type="match status" value="1"/>
</dbReference>
<dbReference type="InterPro" id="IPR003675">
    <property type="entry name" value="Rce1/LyrA-like_dom"/>
</dbReference>
<evidence type="ECO:0000259" key="2">
    <source>
        <dbReference type="Pfam" id="PF02517"/>
    </source>
</evidence>
<dbReference type="AlphaFoldDB" id="A0A0A0HX89"/>
<sequence>MISINRKNFFNPILKCILNLFKYLSVLIIISCFEDIIGFNDDVGFSLGLLLSTSIFFLLLKKEGNSPIKFLKIHKVKFNITIVILMLAITNTIFQLGANEFLQKFIMTRIYNHTQLYWGSIIHLIVLAPLCEEILFRGIIFTKLKNVMPVFLAIIIQGIIFGRFHGALSTHILQTFSGIIFALVYNYTNNLTANILFHSFDNLLLVILNMLPFDFNVNPAICIIISFLCLLVIIMLIKHHNLLYNSKRVRDSEY</sequence>
<dbReference type="EMBL" id="JDRY01000175">
    <property type="protein sequence ID" value="KGM93008.1"/>
    <property type="molecule type" value="Genomic_DNA"/>
</dbReference>
<gene>
    <name evidence="3" type="ORF">Z955_16260</name>
</gene>
<evidence type="ECO:0000313" key="3">
    <source>
        <dbReference type="EMBL" id="KGM93008.1"/>
    </source>
</evidence>
<feature type="transmembrane region" description="Helical" evidence="1">
    <location>
        <begin position="43"/>
        <end position="60"/>
    </location>
</feature>
<feature type="transmembrane region" description="Helical" evidence="1">
    <location>
        <begin position="217"/>
        <end position="237"/>
    </location>
</feature>
<keyword evidence="1" id="KW-0472">Membrane</keyword>
<name>A0A0A0HX89_CLOBO</name>
<evidence type="ECO:0000256" key="1">
    <source>
        <dbReference type="SAM" id="Phobius"/>
    </source>
</evidence>
<dbReference type="RefSeq" id="WP_039260300.1">
    <property type="nucleotide sequence ID" value="NZ_JDRY01000175.1"/>
</dbReference>
<keyword evidence="1" id="KW-0812">Transmembrane</keyword>
<dbReference type="Proteomes" id="UP000030014">
    <property type="component" value="Unassembled WGS sequence"/>
</dbReference>